<comment type="caution">
    <text evidence="2">The sequence shown here is derived from an EMBL/GenBank/DDBJ whole genome shotgun (WGS) entry which is preliminary data.</text>
</comment>
<evidence type="ECO:0000256" key="1">
    <source>
        <dbReference type="SAM" id="MobiDB-lite"/>
    </source>
</evidence>
<name>A0A9P1C889_9DINO</name>
<dbReference type="EMBL" id="CAMXCT020001158">
    <property type="protein sequence ID" value="CAL1140737.1"/>
    <property type="molecule type" value="Genomic_DNA"/>
</dbReference>
<dbReference type="AlphaFoldDB" id="A0A9P1C889"/>
<sequence length="479" mass="52350">MAALSKHSGAAMKGAAAAPSDATQEVLKRSLCRDMDAVAGSLNLEPHASAVGDEPGVKPALRNLETQTTIPLGHVDSPDIDAALDLKYNQPLFKCLFDTVGDSEVDIEKLILPTYHWLDTRVDRMDIDKVDPSMRRACAQAVVLKDLTTVKATLVKEKEQERAMALAKIDTAADAMIAQQRDKVEKMGTTNVDESPLFKVNKNNIIVWKGHKTQLLDKAFQCVMDESAAAENDLRQHVLSMIESAYAKWSEHIYAEPDVGVDPELFGELEALMESSPRASAAPTPDLGNQRLDDNEEVLKRGGLEVEVTREQTSEEVTTYVGPGGRVEKKQQEENKDPSDSLTYWMKHPDVAQEDFEMVRMFDSMVYEDEVTDDLSLGLTATGELDGAQTRQAMQIAVGNDIGRFQAVGLGMQPGQASNTGGPPPPPTEKPKKVIPLSKQVTNKISSSSTKLTELMAWEAKDPPPKKEPKAKAKAKAMA</sequence>
<organism evidence="2">
    <name type="scientific">Cladocopium goreaui</name>
    <dbReference type="NCBI Taxonomy" id="2562237"/>
    <lineage>
        <taxon>Eukaryota</taxon>
        <taxon>Sar</taxon>
        <taxon>Alveolata</taxon>
        <taxon>Dinophyceae</taxon>
        <taxon>Suessiales</taxon>
        <taxon>Symbiodiniaceae</taxon>
        <taxon>Cladocopium</taxon>
    </lineage>
</organism>
<feature type="region of interest" description="Disordered" evidence="1">
    <location>
        <begin position="454"/>
        <end position="479"/>
    </location>
</feature>
<feature type="compositionally biased region" description="Basic and acidic residues" evidence="1">
    <location>
        <begin position="326"/>
        <end position="339"/>
    </location>
</feature>
<feature type="region of interest" description="Disordered" evidence="1">
    <location>
        <begin position="411"/>
        <end position="434"/>
    </location>
</feature>
<reference evidence="3 4" key="2">
    <citation type="submission" date="2024-05" db="EMBL/GenBank/DDBJ databases">
        <authorList>
            <person name="Chen Y."/>
            <person name="Shah S."/>
            <person name="Dougan E. K."/>
            <person name="Thang M."/>
            <person name="Chan C."/>
        </authorList>
    </citation>
    <scope>NUCLEOTIDE SEQUENCE [LARGE SCALE GENOMIC DNA]</scope>
</reference>
<protein>
    <submittedName>
        <fullName evidence="2">Uncharacterized protein</fullName>
    </submittedName>
</protein>
<evidence type="ECO:0000313" key="2">
    <source>
        <dbReference type="EMBL" id="CAI3987362.1"/>
    </source>
</evidence>
<dbReference type="EMBL" id="CAMXCT010001158">
    <property type="protein sequence ID" value="CAI3987362.1"/>
    <property type="molecule type" value="Genomic_DNA"/>
</dbReference>
<feature type="compositionally biased region" description="Basic and acidic residues" evidence="1">
    <location>
        <begin position="459"/>
        <end position="471"/>
    </location>
</feature>
<evidence type="ECO:0000313" key="4">
    <source>
        <dbReference type="Proteomes" id="UP001152797"/>
    </source>
</evidence>
<feature type="region of interest" description="Disordered" evidence="1">
    <location>
        <begin position="275"/>
        <end position="294"/>
    </location>
</feature>
<reference evidence="2" key="1">
    <citation type="submission" date="2022-10" db="EMBL/GenBank/DDBJ databases">
        <authorList>
            <person name="Chen Y."/>
            <person name="Dougan E. K."/>
            <person name="Chan C."/>
            <person name="Rhodes N."/>
            <person name="Thang M."/>
        </authorList>
    </citation>
    <scope>NUCLEOTIDE SEQUENCE</scope>
</reference>
<dbReference type="Proteomes" id="UP001152797">
    <property type="component" value="Unassembled WGS sequence"/>
</dbReference>
<proteinExistence type="predicted"/>
<feature type="region of interest" description="Disordered" evidence="1">
    <location>
        <begin position="310"/>
        <end position="343"/>
    </location>
</feature>
<gene>
    <name evidence="2" type="ORF">C1SCF055_LOCUS14643</name>
</gene>
<evidence type="ECO:0000313" key="3">
    <source>
        <dbReference type="EMBL" id="CAL4774674.1"/>
    </source>
</evidence>
<accession>A0A9P1C889</accession>
<keyword evidence="4" id="KW-1185">Reference proteome</keyword>
<dbReference type="EMBL" id="CAMXCT030001158">
    <property type="protein sequence ID" value="CAL4774674.1"/>
    <property type="molecule type" value="Genomic_DNA"/>
</dbReference>